<dbReference type="Gene3D" id="3.30.930.10">
    <property type="entry name" value="Bira Bifunctional Protein, Domain 2"/>
    <property type="match status" value="1"/>
</dbReference>
<dbReference type="GO" id="GO:0009249">
    <property type="term" value="P:protein lipoylation"/>
    <property type="evidence" value="ECO:0007669"/>
    <property type="project" value="InterPro"/>
</dbReference>
<keyword evidence="5 6" id="KW-0012">Acyltransferase</keyword>
<dbReference type="EC" id="2.3.1.181" evidence="6"/>
<dbReference type="PIRSF" id="PIRSF016262">
    <property type="entry name" value="LPLase"/>
    <property type="match status" value="1"/>
</dbReference>
<comment type="similarity">
    <text evidence="3 6">Belongs to the LipB family.</text>
</comment>
<comment type="catalytic activity">
    <reaction evidence="6">
        <text>octanoyl-[ACP] + L-lysyl-[protein] = N(6)-octanoyl-L-lysyl-[protein] + holo-[ACP] + H(+)</text>
        <dbReference type="Rhea" id="RHEA:17665"/>
        <dbReference type="Rhea" id="RHEA-COMP:9636"/>
        <dbReference type="Rhea" id="RHEA-COMP:9685"/>
        <dbReference type="Rhea" id="RHEA-COMP:9752"/>
        <dbReference type="Rhea" id="RHEA-COMP:9928"/>
        <dbReference type="ChEBI" id="CHEBI:15378"/>
        <dbReference type="ChEBI" id="CHEBI:29969"/>
        <dbReference type="ChEBI" id="CHEBI:64479"/>
        <dbReference type="ChEBI" id="CHEBI:78463"/>
        <dbReference type="ChEBI" id="CHEBI:78809"/>
        <dbReference type="EC" id="2.3.1.181"/>
    </reaction>
</comment>
<reference evidence="11" key="1">
    <citation type="submission" date="2021-11" db="EMBL/GenBank/DDBJ databases">
        <authorList>
            <person name="Schell T."/>
        </authorList>
    </citation>
    <scope>NUCLEOTIDE SEQUENCE</scope>
    <source>
        <strain evidence="11">M5</strain>
    </source>
</reference>
<evidence type="ECO:0000256" key="3">
    <source>
        <dbReference type="ARBA" id="ARBA00007907"/>
    </source>
</evidence>
<keyword evidence="12" id="KW-1185">Reference proteome</keyword>
<evidence type="ECO:0000256" key="6">
    <source>
        <dbReference type="PIRNR" id="PIRNR016262"/>
    </source>
</evidence>
<protein>
    <recommendedName>
        <fullName evidence="6">Octanoyl-[acyl-carrier-protein]:protein N-octanoyltransferase LIPT2, mitochondrial</fullName>
        <ecNumber evidence="6">2.3.1.181</ecNumber>
    </recommendedName>
</protein>
<dbReference type="FunFam" id="3.30.930.10:FF:000035">
    <property type="entry name" value="Putative lipoyltransferase 2, mitochondrial"/>
    <property type="match status" value="1"/>
</dbReference>
<dbReference type="NCBIfam" id="TIGR00214">
    <property type="entry name" value="lipB"/>
    <property type="match status" value="1"/>
</dbReference>
<evidence type="ECO:0000256" key="1">
    <source>
        <dbReference type="ARBA" id="ARBA00004173"/>
    </source>
</evidence>
<evidence type="ECO:0000256" key="5">
    <source>
        <dbReference type="ARBA" id="ARBA00023315"/>
    </source>
</evidence>
<dbReference type="InterPro" id="IPR000544">
    <property type="entry name" value="Octanoyltransferase"/>
</dbReference>
<accession>A0A8J2WIP1</accession>
<evidence type="ECO:0000313" key="12">
    <source>
        <dbReference type="Proteomes" id="UP000789390"/>
    </source>
</evidence>
<dbReference type="Pfam" id="PF21948">
    <property type="entry name" value="LplA-B_cat"/>
    <property type="match status" value="1"/>
</dbReference>
<dbReference type="PANTHER" id="PTHR10993:SF7">
    <property type="entry name" value="LIPOYLTRANSFERASE 2, MITOCHONDRIAL-RELATED"/>
    <property type="match status" value="1"/>
</dbReference>
<keyword evidence="6" id="KW-0496">Mitochondrion</keyword>
<feature type="domain" description="BPL/LPL catalytic" evidence="10">
    <location>
        <begin position="45"/>
        <end position="225"/>
    </location>
</feature>
<gene>
    <name evidence="11" type="ORF">DGAL_LOCUS2929</name>
</gene>
<dbReference type="InterPro" id="IPR004143">
    <property type="entry name" value="BPL_LPL_catalytic"/>
</dbReference>
<comment type="caution">
    <text evidence="11">The sequence shown here is derived from an EMBL/GenBank/DDBJ whole genome shotgun (WGS) entry which is preliminary data.</text>
</comment>
<dbReference type="GO" id="GO:0033819">
    <property type="term" value="F:lipoyl(octanoyl) transferase activity"/>
    <property type="evidence" value="ECO:0007669"/>
    <property type="project" value="UniProtKB-EC"/>
</dbReference>
<feature type="active site" description="Acyl-thioester intermediate" evidence="7">
    <location>
        <position position="186"/>
    </location>
</feature>
<dbReference type="NCBIfam" id="NF010925">
    <property type="entry name" value="PRK14345.1"/>
    <property type="match status" value="1"/>
</dbReference>
<evidence type="ECO:0000256" key="2">
    <source>
        <dbReference type="ARBA" id="ARBA00004821"/>
    </source>
</evidence>
<dbReference type="EMBL" id="CAKKLH010000042">
    <property type="protein sequence ID" value="CAH0100642.1"/>
    <property type="molecule type" value="Genomic_DNA"/>
</dbReference>
<feature type="binding site" evidence="8">
    <location>
        <begin position="89"/>
        <end position="96"/>
    </location>
    <ligand>
        <name>substrate</name>
    </ligand>
</feature>
<name>A0A8J2WIP1_9CRUS</name>
<organism evidence="11 12">
    <name type="scientific">Daphnia galeata</name>
    <dbReference type="NCBI Taxonomy" id="27404"/>
    <lineage>
        <taxon>Eukaryota</taxon>
        <taxon>Metazoa</taxon>
        <taxon>Ecdysozoa</taxon>
        <taxon>Arthropoda</taxon>
        <taxon>Crustacea</taxon>
        <taxon>Branchiopoda</taxon>
        <taxon>Diplostraca</taxon>
        <taxon>Cladocera</taxon>
        <taxon>Anomopoda</taxon>
        <taxon>Daphniidae</taxon>
        <taxon>Daphnia</taxon>
    </lineage>
</organism>
<keyword evidence="4 6" id="KW-0808">Transferase</keyword>
<dbReference type="InterPro" id="IPR045864">
    <property type="entry name" value="aa-tRNA-synth_II/BPL/LPL"/>
</dbReference>
<dbReference type="UniPathway" id="UPA00538">
    <property type="reaction ID" value="UER00592"/>
</dbReference>
<feature type="binding site" evidence="8">
    <location>
        <begin position="168"/>
        <end position="170"/>
    </location>
    <ligand>
        <name>substrate</name>
    </ligand>
</feature>
<dbReference type="InterPro" id="IPR020605">
    <property type="entry name" value="Octanoyltransferase_CS"/>
</dbReference>
<evidence type="ECO:0000256" key="4">
    <source>
        <dbReference type="ARBA" id="ARBA00022679"/>
    </source>
</evidence>
<dbReference type="Proteomes" id="UP000789390">
    <property type="component" value="Unassembled WGS sequence"/>
</dbReference>
<dbReference type="PANTHER" id="PTHR10993">
    <property type="entry name" value="OCTANOYLTRANSFERASE"/>
    <property type="match status" value="1"/>
</dbReference>
<evidence type="ECO:0000313" key="11">
    <source>
        <dbReference type="EMBL" id="CAH0100642.1"/>
    </source>
</evidence>
<evidence type="ECO:0000256" key="7">
    <source>
        <dbReference type="PIRSR" id="PIRSR016262-1"/>
    </source>
</evidence>
<comment type="function">
    <text evidence="6">Catalyzes the transfer of endogenously produced octanoic acid from octanoyl-acyl-carrier-protein onto the lipoyl domains of lipoate-dependent enzymes. Lipoyl-ACP can also act as a substrate although octanoyl-ACP is likely to be the physiological substrate.</text>
</comment>
<comment type="subcellular location">
    <subcellularLocation>
        <location evidence="1 6">Mitochondrion</location>
    </subcellularLocation>
</comment>
<dbReference type="OrthoDB" id="19908at2759"/>
<proteinExistence type="inferred from homology"/>
<dbReference type="CDD" id="cd16444">
    <property type="entry name" value="LipB"/>
    <property type="match status" value="1"/>
</dbReference>
<evidence type="ECO:0000259" key="10">
    <source>
        <dbReference type="PROSITE" id="PS51733"/>
    </source>
</evidence>
<feature type="site" description="Lowers pKa of active site Cys" evidence="9">
    <location>
        <position position="152"/>
    </location>
</feature>
<dbReference type="GO" id="GO:0005739">
    <property type="term" value="C:mitochondrion"/>
    <property type="evidence" value="ECO:0007669"/>
    <property type="project" value="UniProtKB-SubCell"/>
</dbReference>
<evidence type="ECO:0000256" key="8">
    <source>
        <dbReference type="PIRSR" id="PIRSR016262-2"/>
    </source>
</evidence>
<evidence type="ECO:0000256" key="9">
    <source>
        <dbReference type="PIRSR" id="PIRSR016262-3"/>
    </source>
</evidence>
<dbReference type="PROSITE" id="PS51733">
    <property type="entry name" value="BPL_LPL_CATALYTIC"/>
    <property type="match status" value="1"/>
</dbReference>
<comment type="pathway">
    <text evidence="2 6">Protein modification; protein lipoylation via endogenous pathway; protein N(6)-(lipoyl)lysine from octanoyl-[acyl-carrier-protein]: step 1/2.</text>
</comment>
<dbReference type="AlphaFoldDB" id="A0A8J2WIP1"/>
<dbReference type="PROSITE" id="PS01313">
    <property type="entry name" value="LIPB"/>
    <property type="match status" value="1"/>
</dbReference>
<dbReference type="SUPFAM" id="SSF55681">
    <property type="entry name" value="Class II aaRS and biotin synthetases"/>
    <property type="match status" value="1"/>
</dbReference>
<feature type="binding site" evidence="8">
    <location>
        <begin position="155"/>
        <end position="157"/>
    </location>
    <ligand>
        <name>substrate</name>
    </ligand>
</feature>
<sequence length="263" mass="30060">MKISIISQNFQRSVNVWSVGFLQYKTAYQVQKYLANLHFNMSNKEKTDGTILMVEHLPVYTTGIRTQGYPESEERRLKALGAEFYRTNRGGLITFHGPGQLVVYPILNLKGFKKSMKWYICKLEETVISVCKTFGVEAERSSDTGVWVKNNKICAIGVHGSRYITTHGIAMNINNDLTWFSHIVPCGILDKGVTTLSQELGKPITIADVMHPFLESFSQEFECEVKMLPYEIRKDVINHLKKENLTNRAIEEHLLLNNDLNLK</sequence>
<dbReference type="HAMAP" id="MF_00013">
    <property type="entry name" value="LipB"/>
    <property type="match status" value="1"/>
</dbReference>